<dbReference type="InterPro" id="IPR000922">
    <property type="entry name" value="Lectin_gal-bd_dom"/>
</dbReference>
<protein>
    <recommendedName>
        <fullName evidence="4 10">Beta-galactosidase</fullName>
        <ecNumber evidence="4 10">3.2.1.23</ecNumber>
    </recommendedName>
</protein>
<comment type="catalytic activity">
    <reaction evidence="1 10">
        <text>Hydrolysis of terminal non-reducing beta-D-galactose residues in beta-D-galactosides.</text>
        <dbReference type="EC" id="3.2.1.23"/>
    </reaction>
</comment>
<dbReference type="OrthoDB" id="724889at2759"/>
<dbReference type="Gene3D" id="3.20.20.80">
    <property type="entry name" value="Glycosidases"/>
    <property type="match status" value="1"/>
</dbReference>
<dbReference type="InterPro" id="IPR031330">
    <property type="entry name" value="Gly_Hdrlase_35_cat"/>
</dbReference>
<name>A0A8B7D341_PHODC</name>
<sequence length="817" mass="90658">MVCSKRSWLVALVLVSLCCLARSTDVSHDGRAIKINGERRIIISGAIHYPRSTPEMWPDLLRKAKEGGLDAIETYIFWNGHEPRRREYYFEGNYDVIRFFKEIQNAGLYAIVRFGPYVCAEWDYGGVPAWLRKIPGMEFRTNNQQWKDEMANFTTLIADMLKQERLFAPQGGPIILAQIENEYGNIMGPFGDAGKEYIQWCANFAESLNVGLPWIMCQQSDAPQPMINTCNGYYCDNFTPNNPNSPKIWTENWLGWFKAWGKPDPHRPAEDLAFAVARFFQANGTLQNYYMYHGGTNFARTPGGPYITTSYDYDAPLDEYGNIRQPKWGHLKELHAALKLMEKALTYGDVNNTDFGNGVAATKFSYNETLSGCFLSNANQSSDATLEYQGAKYFLPAWSVSILPDCKQEVYNTAKVTTQTSIMVKKPNKAVDEASDLKWSWRPEILGSSVSGLGGNFTENKLSDQITTAFDESDYLWYMTSVDISHQQQMTLRVNTTGHVLHAFVNGQLVGSQYGPNGNWVFVLEQTANFKAGKNHISLLSVTVGLKNYGARYELDPAGIVGGPVQLIGGNITIDLSTNEWSYKIGLDGEKTKVYLDNPDRKWYSGMIPTQRPFTWYKTTFETPLGLDPVVVDLVGMGKGAAWVNGNNIGRFWPNYTASADGCNGCDYRGAYKAEKCQTGCGEPSQRWYHVPRSFLKPGEPNALVLFEEAGGDPVQVNFQTVTVGTACSSADQGKTLNLSCQGGLTISNIDFASFGDPKGTCGGYERGGCESDEVYSLISEECVGKESCSIQIGENLLGKCNGSNTSSKSLVVQATC</sequence>
<evidence type="ECO:0000259" key="13">
    <source>
        <dbReference type="PROSITE" id="PS50228"/>
    </source>
</evidence>
<evidence type="ECO:0000256" key="11">
    <source>
        <dbReference type="RuleBase" id="RU003679"/>
    </source>
</evidence>
<dbReference type="Pfam" id="PF21467">
    <property type="entry name" value="BetaGal_gal-bd"/>
    <property type="match status" value="2"/>
</dbReference>
<dbReference type="GO" id="GO:0005975">
    <property type="term" value="P:carbohydrate metabolic process"/>
    <property type="evidence" value="ECO:0007669"/>
    <property type="project" value="InterPro"/>
</dbReference>
<evidence type="ECO:0000256" key="10">
    <source>
        <dbReference type="RuleBase" id="RU000675"/>
    </source>
</evidence>
<dbReference type="Gene3D" id="2.60.120.260">
    <property type="entry name" value="Galactose-binding domain-like"/>
    <property type="match status" value="3"/>
</dbReference>
<evidence type="ECO:0000256" key="4">
    <source>
        <dbReference type="ARBA" id="ARBA00012756"/>
    </source>
</evidence>
<evidence type="ECO:0000256" key="7">
    <source>
        <dbReference type="ARBA" id="ARBA00022729"/>
    </source>
</evidence>
<accession>A0A8B7D341</accession>
<feature type="signal peptide" evidence="12">
    <location>
        <begin position="1"/>
        <end position="23"/>
    </location>
</feature>
<dbReference type="InterPro" id="IPR041392">
    <property type="entry name" value="GHD"/>
</dbReference>
<dbReference type="GeneID" id="103723000"/>
<dbReference type="FunFam" id="3.20.20.80:FF:000006">
    <property type="entry name" value="Beta-galactosidase"/>
    <property type="match status" value="1"/>
</dbReference>
<dbReference type="CDD" id="cd22842">
    <property type="entry name" value="Gal_Rha_Lectin_BGal"/>
    <property type="match status" value="1"/>
</dbReference>
<keyword evidence="14" id="KW-1185">Reference proteome</keyword>
<dbReference type="FunFam" id="2.60.120.260:FF:000142">
    <property type="entry name" value="Beta-galactosidase"/>
    <property type="match status" value="1"/>
</dbReference>
<keyword evidence="5" id="KW-0052">Apoplast</keyword>
<dbReference type="GO" id="GO:0030246">
    <property type="term" value="F:carbohydrate binding"/>
    <property type="evidence" value="ECO:0007669"/>
    <property type="project" value="InterPro"/>
</dbReference>
<dbReference type="InterPro" id="IPR017853">
    <property type="entry name" value="GH"/>
</dbReference>
<dbReference type="SUPFAM" id="SSF49785">
    <property type="entry name" value="Galactose-binding domain-like"/>
    <property type="match status" value="2"/>
</dbReference>
<proteinExistence type="inferred from homology"/>
<dbReference type="InterPro" id="IPR019801">
    <property type="entry name" value="Glyco_hydro_35_CS"/>
</dbReference>
<keyword evidence="7 12" id="KW-0732">Signal</keyword>
<evidence type="ECO:0000256" key="1">
    <source>
        <dbReference type="ARBA" id="ARBA00001412"/>
    </source>
</evidence>
<dbReference type="AlphaFoldDB" id="A0A8B7D341"/>
<evidence type="ECO:0000256" key="8">
    <source>
        <dbReference type="ARBA" id="ARBA00022801"/>
    </source>
</evidence>
<dbReference type="InterPro" id="IPR048913">
    <property type="entry name" value="BetaGal_gal-bd"/>
</dbReference>
<comment type="similarity">
    <text evidence="3 11">Belongs to the glycosyl hydrolase 35 family.</text>
</comment>
<feature type="chain" id="PRO_5034554833" description="Beta-galactosidase" evidence="12">
    <location>
        <begin position="24"/>
        <end position="817"/>
    </location>
</feature>
<gene>
    <name evidence="15" type="primary">LOC103723000</name>
</gene>
<evidence type="ECO:0000256" key="3">
    <source>
        <dbReference type="ARBA" id="ARBA00009809"/>
    </source>
</evidence>
<dbReference type="Pfam" id="PF02140">
    <property type="entry name" value="SUEL_Lectin"/>
    <property type="match status" value="1"/>
</dbReference>
<dbReference type="Proteomes" id="UP000228380">
    <property type="component" value="Chromosome 2"/>
</dbReference>
<dbReference type="Gene3D" id="2.60.120.740">
    <property type="match status" value="1"/>
</dbReference>
<evidence type="ECO:0000256" key="12">
    <source>
        <dbReference type="SAM" id="SignalP"/>
    </source>
</evidence>
<evidence type="ECO:0000256" key="5">
    <source>
        <dbReference type="ARBA" id="ARBA00022523"/>
    </source>
</evidence>
<evidence type="ECO:0000256" key="2">
    <source>
        <dbReference type="ARBA" id="ARBA00004271"/>
    </source>
</evidence>
<evidence type="ECO:0000256" key="6">
    <source>
        <dbReference type="ARBA" id="ARBA00022525"/>
    </source>
</evidence>
<keyword evidence="6" id="KW-0964">Secreted</keyword>
<dbReference type="GO" id="GO:0048046">
    <property type="term" value="C:apoplast"/>
    <property type="evidence" value="ECO:0007669"/>
    <property type="project" value="UniProtKB-SubCell"/>
</dbReference>
<evidence type="ECO:0000256" key="9">
    <source>
        <dbReference type="ARBA" id="ARBA00023295"/>
    </source>
</evidence>
<keyword evidence="8 10" id="KW-0378">Hydrolase</keyword>
<reference evidence="14" key="1">
    <citation type="journal article" date="2019" name="Nat. Commun.">
        <title>Genome-wide association mapping of date palm fruit traits.</title>
        <authorList>
            <person name="Hazzouri K.M."/>
            <person name="Gros-Balthazard M."/>
            <person name="Flowers J.M."/>
            <person name="Copetti D."/>
            <person name="Lemansour A."/>
            <person name="Lebrun M."/>
            <person name="Masmoudi K."/>
            <person name="Ferrand S."/>
            <person name="Dhar M.I."/>
            <person name="Fresquez Z.A."/>
            <person name="Rosas U."/>
            <person name="Zhang J."/>
            <person name="Talag J."/>
            <person name="Lee S."/>
            <person name="Kudrna D."/>
            <person name="Powell R.F."/>
            <person name="Leitch I.J."/>
            <person name="Krueger R.R."/>
            <person name="Wing R.A."/>
            <person name="Amiri K.M.A."/>
            <person name="Purugganan M.D."/>
        </authorList>
    </citation>
    <scope>NUCLEOTIDE SEQUENCE [LARGE SCALE GENOMIC DNA]</scope>
    <source>
        <strain evidence="14">cv. Khalas</strain>
    </source>
</reference>
<keyword evidence="9 10" id="KW-0326">Glycosidase</keyword>
<dbReference type="SUPFAM" id="SSF51445">
    <property type="entry name" value="(Trans)glycosidases"/>
    <property type="match status" value="1"/>
</dbReference>
<feature type="domain" description="SUEL-type lectin" evidence="13">
    <location>
        <begin position="731"/>
        <end position="817"/>
    </location>
</feature>
<dbReference type="GO" id="GO:0004565">
    <property type="term" value="F:beta-galactosidase activity"/>
    <property type="evidence" value="ECO:0007669"/>
    <property type="project" value="UniProtKB-EC"/>
</dbReference>
<dbReference type="RefSeq" id="XP_008811996.2">
    <property type="nucleotide sequence ID" value="XM_008813774.2"/>
</dbReference>
<evidence type="ECO:0000313" key="15">
    <source>
        <dbReference type="RefSeq" id="XP_008811996.2"/>
    </source>
</evidence>
<dbReference type="InterPro" id="IPR001944">
    <property type="entry name" value="Glycoside_Hdrlase_35"/>
</dbReference>
<dbReference type="Pfam" id="PF17834">
    <property type="entry name" value="GHD"/>
    <property type="match status" value="1"/>
</dbReference>
<organism evidence="14 15">
    <name type="scientific">Phoenix dactylifera</name>
    <name type="common">Date palm</name>
    <dbReference type="NCBI Taxonomy" id="42345"/>
    <lineage>
        <taxon>Eukaryota</taxon>
        <taxon>Viridiplantae</taxon>
        <taxon>Streptophyta</taxon>
        <taxon>Embryophyta</taxon>
        <taxon>Tracheophyta</taxon>
        <taxon>Spermatophyta</taxon>
        <taxon>Magnoliopsida</taxon>
        <taxon>Liliopsida</taxon>
        <taxon>Arecaceae</taxon>
        <taxon>Coryphoideae</taxon>
        <taxon>Phoeniceae</taxon>
        <taxon>Phoenix</taxon>
    </lineage>
</organism>
<dbReference type="PRINTS" id="PR00742">
    <property type="entry name" value="GLHYDRLASE35"/>
</dbReference>
<dbReference type="InterPro" id="IPR008979">
    <property type="entry name" value="Galactose-bd-like_sf"/>
</dbReference>
<dbReference type="Pfam" id="PF01301">
    <property type="entry name" value="Glyco_hydro_35"/>
    <property type="match status" value="1"/>
</dbReference>
<dbReference type="EC" id="3.2.1.23" evidence="4 10"/>
<dbReference type="PROSITE" id="PS50228">
    <property type="entry name" value="SUEL_LECTIN"/>
    <property type="match status" value="1"/>
</dbReference>
<dbReference type="InterPro" id="IPR043159">
    <property type="entry name" value="Lectin_gal-bd_sf"/>
</dbReference>
<dbReference type="PANTHER" id="PTHR23421">
    <property type="entry name" value="BETA-GALACTOSIDASE RELATED"/>
    <property type="match status" value="1"/>
</dbReference>
<evidence type="ECO:0000313" key="14">
    <source>
        <dbReference type="Proteomes" id="UP000228380"/>
    </source>
</evidence>
<dbReference type="PROSITE" id="PS01182">
    <property type="entry name" value="GLYCOSYL_HYDROL_F35"/>
    <property type="match status" value="1"/>
</dbReference>
<dbReference type="KEGG" id="pda:103723000"/>
<comment type="subcellular location">
    <subcellularLocation>
        <location evidence="2">Secreted</location>
        <location evidence="2">Extracellular space</location>
        <location evidence="2">Apoplast</location>
    </subcellularLocation>
</comment>
<reference evidence="15" key="2">
    <citation type="submission" date="2025-08" db="UniProtKB">
        <authorList>
            <consortium name="RefSeq"/>
        </authorList>
    </citation>
    <scope>IDENTIFICATION</scope>
    <source>
        <tissue evidence="15">Young leaves</tissue>
    </source>
</reference>